<gene>
    <name evidence="1" type="ORF">ACFO5X_12970</name>
</gene>
<dbReference type="RefSeq" id="WP_380717897.1">
    <property type="nucleotide sequence ID" value="NZ_JBHSGI010000012.1"/>
</dbReference>
<proteinExistence type="predicted"/>
<accession>A0ABV9KH39</accession>
<reference evidence="2" key="1">
    <citation type="journal article" date="2019" name="Int. J. Syst. Evol. Microbiol.">
        <title>The Global Catalogue of Microorganisms (GCM) 10K type strain sequencing project: providing services to taxonomists for standard genome sequencing and annotation.</title>
        <authorList>
            <consortium name="The Broad Institute Genomics Platform"/>
            <consortium name="The Broad Institute Genome Sequencing Center for Infectious Disease"/>
            <person name="Wu L."/>
            <person name="Ma J."/>
        </authorList>
    </citation>
    <scope>NUCLEOTIDE SEQUENCE [LARGE SCALE GENOMIC DNA]</scope>
    <source>
        <strain evidence="2">CGMCC 4.7283</strain>
    </source>
</reference>
<organism evidence="1 2">
    <name type="scientific">Seohaeicola nanhaiensis</name>
    <dbReference type="NCBI Taxonomy" id="1387282"/>
    <lineage>
        <taxon>Bacteria</taxon>
        <taxon>Pseudomonadati</taxon>
        <taxon>Pseudomonadota</taxon>
        <taxon>Alphaproteobacteria</taxon>
        <taxon>Rhodobacterales</taxon>
        <taxon>Roseobacteraceae</taxon>
        <taxon>Seohaeicola</taxon>
    </lineage>
</organism>
<name>A0ABV9KH39_9RHOB</name>
<dbReference type="InterPro" id="IPR055644">
    <property type="entry name" value="DUF7220"/>
</dbReference>
<evidence type="ECO:0000313" key="1">
    <source>
        <dbReference type="EMBL" id="MFC4669467.1"/>
    </source>
</evidence>
<keyword evidence="2" id="KW-1185">Reference proteome</keyword>
<evidence type="ECO:0000313" key="2">
    <source>
        <dbReference type="Proteomes" id="UP001595973"/>
    </source>
</evidence>
<dbReference type="EMBL" id="JBHSGI010000012">
    <property type="protein sequence ID" value="MFC4669467.1"/>
    <property type="molecule type" value="Genomic_DNA"/>
</dbReference>
<dbReference type="Pfam" id="PF23858">
    <property type="entry name" value="DUF7220"/>
    <property type="match status" value="1"/>
</dbReference>
<sequence length="77" mass="8201">MSLVEATTNVVAGYGLSVGGQLLIFPIVGLETTFRQSLQVGLLFTVLSLGRSYALRRLFEHLGAHSFSSGKMGGRDA</sequence>
<comment type="caution">
    <text evidence="1">The sequence shown here is derived from an EMBL/GenBank/DDBJ whole genome shotgun (WGS) entry which is preliminary data.</text>
</comment>
<protein>
    <submittedName>
        <fullName evidence="1">Uncharacterized protein</fullName>
    </submittedName>
</protein>
<dbReference type="Proteomes" id="UP001595973">
    <property type="component" value="Unassembled WGS sequence"/>
</dbReference>